<evidence type="ECO:0000256" key="1">
    <source>
        <dbReference type="ARBA" id="ARBA00001970"/>
    </source>
</evidence>
<comment type="cofactor">
    <cofactor evidence="1">
        <name>heme b</name>
        <dbReference type="ChEBI" id="CHEBI:60344"/>
    </cofactor>
</comment>
<evidence type="ECO:0000256" key="6">
    <source>
        <dbReference type="ARBA" id="ARBA00023002"/>
    </source>
</evidence>
<dbReference type="Proteomes" id="UP000314223">
    <property type="component" value="Unassembled WGS sequence"/>
</dbReference>
<dbReference type="PROSITE" id="PS51318">
    <property type="entry name" value="TAT"/>
    <property type="match status" value="1"/>
</dbReference>
<evidence type="ECO:0000313" key="12">
    <source>
        <dbReference type="EMBL" id="TNM53992.1"/>
    </source>
</evidence>
<dbReference type="GO" id="GO:0004601">
    <property type="term" value="F:peroxidase activity"/>
    <property type="evidence" value="ECO:0007669"/>
    <property type="project" value="UniProtKB-KW"/>
</dbReference>
<keyword evidence="5" id="KW-0732">Signal</keyword>
<keyword evidence="4" id="KW-0479">Metal-binding</keyword>
<keyword evidence="6" id="KW-0560">Oxidoreductase</keyword>
<feature type="compositionally biased region" description="Low complexity" evidence="9">
    <location>
        <begin position="18"/>
        <end position="37"/>
    </location>
</feature>
<gene>
    <name evidence="12" type="ORF">FHQ09_11980</name>
</gene>
<protein>
    <submittedName>
        <fullName evidence="12">Dyp-type peroxidase</fullName>
    </submittedName>
</protein>
<feature type="compositionally biased region" description="Gly residues" evidence="9">
    <location>
        <begin position="64"/>
        <end position="77"/>
    </location>
</feature>
<feature type="domain" description="Dyp-type peroxidase C-terminal" evidence="11">
    <location>
        <begin position="252"/>
        <end position="449"/>
    </location>
</feature>
<evidence type="ECO:0000256" key="9">
    <source>
        <dbReference type="SAM" id="MobiDB-lite"/>
    </source>
</evidence>
<dbReference type="GO" id="GO:0046872">
    <property type="term" value="F:metal ion binding"/>
    <property type="evidence" value="ECO:0007669"/>
    <property type="project" value="UniProtKB-KW"/>
</dbReference>
<feature type="compositionally biased region" description="Polar residues" evidence="9">
    <location>
        <begin position="1"/>
        <end position="17"/>
    </location>
</feature>
<keyword evidence="3" id="KW-0349">Heme</keyword>
<dbReference type="Pfam" id="PF04261">
    <property type="entry name" value="Dyp_perox_N"/>
    <property type="match status" value="1"/>
</dbReference>
<feature type="region of interest" description="Disordered" evidence="9">
    <location>
        <begin position="1"/>
        <end position="37"/>
    </location>
</feature>
<dbReference type="Pfam" id="PF20628">
    <property type="entry name" value="Dyp_perox_C"/>
    <property type="match status" value="1"/>
</dbReference>
<dbReference type="AlphaFoldDB" id="A0A5C4X1V2"/>
<comment type="caution">
    <text evidence="12">The sequence shown here is derived from an EMBL/GenBank/DDBJ whole genome shotgun (WGS) entry which is preliminary data.</text>
</comment>
<dbReference type="PANTHER" id="PTHR30521:SF4">
    <property type="entry name" value="DEFERROCHELATASE"/>
    <property type="match status" value="1"/>
</dbReference>
<dbReference type="PANTHER" id="PTHR30521">
    <property type="entry name" value="DEFERROCHELATASE/PEROXIDASE"/>
    <property type="match status" value="1"/>
</dbReference>
<keyword evidence="7" id="KW-0408">Iron</keyword>
<evidence type="ECO:0000259" key="10">
    <source>
        <dbReference type="Pfam" id="PF04261"/>
    </source>
</evidence>
<feature type="domain" description="Dyp-type peroxidase N-terminal" evidence="10">
    <location>
        <begin position="99"/>
        <end position="241"/>
    </location>
</feature>
<dbReference type="PROSITE" id="PS51404">
    <property type="entry name" value="DYP_PEROXIDASE"/>
    <property type="match status" value="1"/>
</dbReference>
<evidence type="ECO:0000256" key="4">
    <source>
        <dbReference type="ARBA" id="ARBA00022723"/>
    </source>
</evidence>
<evidence type="ECO:0000256" key="8">
    <source>
        <dbReference type="ARBA" id="ARBA00025737"/>
    </source>
</evidence>
<dbReference type="InterPro" id="IPR006311">
    <property type="entry name" value="TAT_signal"/>
</dbReference>
<dbReference type="EMBL" id="VDMQ01000007">
    <property type="protein sequence ID" value="TNM53992.1"/>
    <property type="molecule type" value="Genomic_DNA"/>
</dbReference>
<evidence type="ECO:0000256" key="7">
    <source>
        <dbReference type="ARBA" id="ARBA00023004"/>
    </source>
</evidence>
<evidence type="ECO:0000313" key="13">
    <source>
        <dbReference type="Proteomes" id="UP000314223"/>
    </source>
</evidence>
<dbReference type="InterPro" id="IPR048327">
    <property type="entry name" value="Dyp_perox_N"/>
</dbReference>
<evidence type="ECO:0000256" key="2">
    <source>
        <dbReference type="ARBA" id="ARBA00022559"/>
    </source>
</evidence>
<dbReference type="InterPro" id="IPR006314">
    <property type="entry name" value="Dyp_peroxidase"/>
</dbReference>
<dbReference type="NCBIfam" id="TIGR01413">
    <property type="entry name" value="Dyp_perox_fam"/>
    <property type="match status" value="1"/>
</dbReference>
<evidence type="ECO:0000256" key="5">
    <source>
        <dbReference type="ARBA" id="ARBA00022729"/>
    </source>
</evidence>
<organism evidence="12 13">
    <name type="scientific">Brevibacterium sediminis</name>
    <dbReference type="NCBI Taxonomy" id="1857024"/>
    <lineage>
        <taxon>Bacteria</taxon>
        <taxon>Bacillati</taxon>
        <taxon>Actinomycetota</taxon>
        <taxon>Actinomycetes</taxon>
        <taxon>Micrococcales</taxon>
        <taxon>Brevibacteriaceae</taxon>
        <taxon>Brevibacterium</taxon>
    </lineage>
</organism>
<dbReference type="GO" id="GO:0005829">
    <property type="term" value="C:cytosol"/>
    <property type="evidence" value="ECO:0007669"/>
    <property type="project" value="TreeGrafter"/>
</dbReference>
<dbReference type="InterPro" id="IPR048328">
    <property type="entry name" value="Dyp_perox_C"/>
</dbReference>
<feature type="region of interest" description="Disordered" evidence="9">
    <location>
        <begin position="64"/>
        <end position="101"/>
    </location>
</feature>
<dbReference type="SUPFAM" id="SSF54909">
    <property type="entry name" value="Dimeric alpha+beta barrel"/>
    <property type="match status" value="1"/>
</dbReference>
<comment type="similarity">
    <text evidence="8">Belongs to the DyP-type peroxidase family.</text>
</comment>
<proteinExistence type="inferred from homology"/>
<dbReference type="InterPro" id="IPR011008">
    <property type="entry name" value="Dimeric_a/b-barrel"/>
</dbReference>
<keyword evidence="2 12" id="KW-0575">Peroxidase</keyword>
<reference evidence="12 13" key="1">
    <citation type="submission" date="2019-06" db="EMBL/GenBank/DDBJ databases">
        <authorList>
            <person name="Mardanova A.M."/>
            <person name="Pudova D.S."/>
            <person name="Shagimardanova E.I."/>
            <person name="Gogoleva N.E."/>
            <person name="Lutfullin M.T."/>
            <person name="Hadieva G.F."/>
            <person name="Sharipova M.R."/>
        </authorList>
    </citation>
    <scope>NUCLEOTIDE SEQUENCE [LARGE SCALE GENOMIC DNA]</scope>
    <source>
        <strain evidence="12 13">MG-1</strain>
    </source>
</reference>
<evidence type="ECO:0000256" key="3">
    <source>
        <dbReference type="ARBA" id="ARBA00022617"/>
    </source>
</evidence>
<accession>A0A5C4X1V2</accession>
<name>A0A5C4X1V2_9MICO</name>
<dbReference type="GO" id="GO:0020037">
    <property type="term" value="F:heme binding"/>
    <property type="evidence" value="ECO:0007669"/>
    <property type="project" value="InterPro"/>
</dbReference>
<sequence>MVSTATRANTSAPTAKSTRTPITETTVTTEPGRTGFSRRGLLTSAAAAGGAGVVGATAGFALGRGPGSQGTSAGDGGPPRRDLDGANGPQTEPFYGTHQSGVETPPQAYAHFIAFTLGPGIKAAEAVRWLRLLTADAAALTQGQAPLADSESELAVDPARLTVTFGLGAELVALAGTEHVPDWLKPLEAFSIDRLDQDRCQGDLLLQICGDDPLTLAHARRMLFKDSRSFAEVAWQRDGFRRAYGSAGEGKTQRNLFGQLDGTANPGPGSEDFARTIWGQGTETANPVFSARGEPPADLGAHLPVWMRGGTTLVLRDIAMNLDTWDQADRPAREFAVGRTMGTGAPLSGEDEFDVPDFTAVDQRGLTKISQVAHIARARDGLGPEVQIHRRTFNYETGAGGDSGLLFASFQADIERQFLPIQRRLAEVDLLNEWTTPIGSTVWAIPPGATEDGYVGQELFDG</sequence>
<evidence type="ECO:0000259" key="11">
    <source>
        <dbReference type="Pfam" id="PF20628"/>
    </source>
</evidence>